<evidence type="ECO:0000313" key="2">
    <source>
        <dbReference type="Proteomes" id="UP000236592"/>
    </source>
</evidence>
<dbReference type="Proteomes" id="UP000236592">
    <property type="component" value="Chromosome"/>
</dbReference>
<proteinExistence type="predicted"/>
<gene>
    <name evidence="1" type="ORF">C1A40_13830</name>
</gene>
<dbReference type="KEGG" id="taj:C1A40_13830"/>
<protein>
    <submittedName>
        <fullName evidence="1">Uncharacterized protein</fullName>
    </submittedName>
</protein>
<dbReference type="RefSeq" id="WP_102996408.1">
    <property type="nucleotide sequence ID" value="NZ_CP025938.1"/>
</dbReference>
<dbReference type="EMBL" id="CP025938">
    <property type="protein sequence ID" value="AUS06457.1"/>
    <property type="molecule type" value="Genomic_DNA"/>
</dbReference>
<dbReference type="OrthoDB" id="1150496at2"/>
<dbReference type="AlphaFoldDB" id="A0A2I7SKR7"/>
<accession>A0A2I7SKR7</accession>
<sequence length="140" mass="16047">MIPASKQQKQRIAILTKNDKEFKAALVMQYTNDATKNSTNDLTHAQANNIIEQLGGKPILYDNWAFFNKYNRSHKYLISLAMQFGMTIPNDKYGEICDLVRLSEWLKHKAPVKKSVLKMSTTEVSKTISALERMNVKQHS</sequence>
<name>A0A2I7SKR7_9FLAO</name>
<keyword evidence="2" id="KW-1185">Reference proteome</keyword>
<reference evidence="2" key="1">
    <citation type="submission" date="2018-01" db="EMBL/GenBank/DDBJ databases">
        <title>Complete genome of Tamlana sp. UJ94.</title>
        <authorList>
            <person name="Jung J."/>
            <person name="Chung D."/>
            <person name="Bae S.S."/>
            <person name="Baek K."/>
        </authorList>
    </citation>
    <scope>NUCLEOTIDE SEQUENCE [LARGE SCALE GENOMIC DNA]</scope>
    <source>
        <strain evidence="2">UJ94</strain>
    </source>
</reference>
<organism evidence="1 2">
    <name type="scientific">Pseudotamlana carrageenivorans</name>
    <dbReference type="NCBI Taxonomy" id="2069432"/>
    <lineage>
        <taxon>Bacteria</taxon>
        <taxon>Pseudomonadati</taxon>
        <taxon>Bacteroidota</taxon>
        <taxon>Flavobacteriia</taxon>
        <taxon>Flavobacteriales</taxon>
        <taxon>Flavobacteriaceae</taxon>
        <taxon>Pseudotamlana</taxon>
    </lineage>
</organism>
<evidence type="ECO:0000313" key="1">
    <source>
        <dbReference type="EMBL" id="AUS06457.1"/>
    </source>
</evidence>